<dbReference type="EMBL" id="BLAL01000193">
    <property type="protein sequence ID" value="GES90073.1"/>
    <property type="molecule type" value="Genomic_DNA"/>
</dbReference>
<evidence type="ECO:0000256" key="3">
    <source>
        <dbReference type="PROSITE-ProRule" id="PRU10141"/>
    </source>
</evidence>
<keyword evidence="2 3" id="KW-0067">ATP-binding</keyword>
<gene>
    <name evidence="6" type="ORF">RCL2_001694200</name>
</gene>
<dbReference type="Gene3D" id="1.10.510.10">
    <property type="entry name" value="Transferase(Phosphotransferase) domain 1"/>
    <property type="match status" value="2"/>
</dbReference>
<feature type="compositionally biased region" description="Polar residues" evidence="4">
    <location>
        <begin position="330"/>
        <end position="341"/>
    </location>
</feature>
<keyword evidence="6" id="KW-0418">Kinase</keyword>
<evidence type="ECO:0000256" key="2">
    <source>
        <dbReference type="ARBA" id="ARBA00022840"/>
    </source>
</evidence>
<evidence type="ECO:0000313" key="6">
    <source>
        <dbReference type="EMBL" id="GES90073.1"/>
    </source>
</evidence>
<dbReference type="SUPFAM" id="SSF56112">
    <property type="entry name" value="Protein kinase-like (PK-like)"/>
    <property type="match status" value="2"/>
</dbReference>
<reference evidence="6" key="1">
    <citation type="submission" date="2019-10" db="EMBL/GenBank/DDBJ databases">
        <title>Conservation and host-specific expression of non-tandemly repeated heterogenous ribosome RNA gene in arbuscular mycorrhizal fungi.</title>
        <authorList>
            <person name="Maeda T."/>
            <person name="Kobayashi Y."/>
            <person name="Nakagawa T."/>
            <person name="Ezawa T."/>
            <person name="Yamaguchi K."/>
            <person name="Bino T."/>
            <person name="Nishimoto Y."/>
            <person name="Shigenobu S."/>
            <person name="Kawaguchi M."/>
        </authorList>
    </citation>
    <scope>NUCLEOTIDE SEQUENCE</scope>
    <source>
        <strain evidence="6">HR1</strain>
    </source>
</reference>
<feature type="region of interest" description="Disordered" evidence="4">
    <location>
        <begin position="311"/>
        <end position="341"/>
    </location>
</feature>
<proteinExistence type="predicted"/>
<dbReference type="InterPro" id="IPR051681">
    <property type="entry name" value="Ser/Thr_Kinases-Pseudokinases"/>
</dbReference>
<keyword evidence="1 3" id="KW-0547">Nucleotide-binding</keyword>
<dbReference type="PRINTS" id="PR00109">
    <property type="entry name" value="TYRKINASE"/>
</dbReference>
<evidence type="ECO:0000256" key="1">
    <source>
        <dbReference type="ARBA" id="ARBA00022741"/>
    </source>
</evidence>
<organism evidence="6 7">
    <name type="scientific">Rhizophagus clarus</name>
    <dbReference type="NCBI Taxonomy" id="94130"/>
    <lineage>
        <taxon>Eukaryota</taxon>
        <taxon>Fungi</taxon>
        <taxon>Fungi incertae sedis</taxon>
        <taxon>Mucoromycota</taxon>
        <taxon>Glomeromycotina</taxon>
        <taxon>Glomeromycetes</taxon>
        <taxon>Glomerales</taxon>
        <taxon>Glomeraceae</taxon>
        <taxon>Rhizophagus</taxon>
    </lineage>
</organism>
<keyword evidence="6" id="KW-0808">Transferase</keyword>
<dbReference type="InterPro" id="IPR017441">
    <property type="entry name" value="Protein_kinase_ATP_BS"/>
</dbReference>
<dbReference type="PANTHER" id="PTHR44329:SF298">
    <property type="entry name" value="MIXED LINEAGE KINASE DOMAIN-LIKE PROTEIN"/>
    <property type="match status" value="1"/>
</dbReference>
<sequence length="729" mass="84891">MDSVKNGLMKRFFKKNTSSGKKWIKEKIKNEQIRYFEYDKFSQIIIIGIGIFGEVYKANLINTRFVVLKYGFNKNLNTGKDELLNEFVKNLKLLLEVGFHPNIDRFLGITKDSKLNYILVFEYANEGNLRDYLKTKFVYLNWNDKIQMALDITSGLRFLHSKEIIHRNLFSLTILVNNGKLLITGFSSSKRLTEVTTNLMSDEGNKVRMIGYTEPQCFKDNWYRKDKKSDIYSLGVLLWEISSGRPPFSNYPQLILLAGYYMRREKPIDGTPLKYQKLYQKCWKDEPELRPNIEEVNENLNEILSQLNTEESFDRQNSKVNDDDDLPIPSDTSNKNLITSPDNTKLNDQLVVNDELKSRPDFEKVYEILNTEKFELEKNCYTDWFEKSIAEEFITYYEYSEFKNPQKIGKGSFGSVTRAIWKNNNKFFALKRFNNDMTTLKEIINEIKLQKKVDFHENILRFYGITTVKKTGKIQKYALVLEYADSGTLRTYLSQHIDELEWDDKYQFALQLASAVACIHECDIIHCDLHADNVFVHQKKLKLADFGLSRKIAASSNNLKIFGVIPYTDPKRLNDQNNYKLNKKSDVYSVGVLMWQISSGYQPFSKNCNYYDLSLSLSIVNGKREEIIDGTPAEYSKLYTKCWKYEPDERPNMQDIVSILKTLISPQQDDTNFDDIYIEESNSLEKYKSIPRSSEGTIIDESIKDLSIEISVHNIIISSDNTELMSSIS</sequence>
<dbReference type="PROSITE" id="PS00107">
    <property type="entry name" value="PROTEIN_KINASE_ATP"/>
    <property type="match status" value="2"/>
</dbReference>
<evidence type="ECO:0000259" key="5">
    <source>
        <dbReference type="PROSITE" id="PS50011"/>
    </source>
</evidence>
<dbReference type="GO" id="GO:0097527">
    <property type="term" value="P:necroptotic signaling pathway"/>
    <property type="evidence" value="ECO:0007669"/>
    <property type="project" value="TreeGrafter"/>
</dbReference>
<dbReference type="InterPro" id="IPR011009">
    <property type="entry name" value="Kinase-like_dom_sf"/>
</dbReference>
<dbReference type="InterPro" id="IPR000719">
    <property type="entry name" value="Prot_kinase_dom"/>
</dbReference>
<accession>A0A8H3LRI0</accession>
<dbReference type="Pfam" id="PF07714">
    <property type="entry name" value="PK_Tyr_Ser-Thr"/>
    <property type="match status" value="2"/>
</dbReference>
<dbReference type="PANTHER" id="PTHR44329">
    <property type="entry name" value="SERINE/THREONINE-PROTEIN KINASE TNNI3K-RELATED"/>
    <property type="match status" value="1"/>
</dbReference>
<feature type="binding site" evidence="3">
    <location>
        <position position="69"/>
    </location>
    <ligand>
        <name>ATP</name>
        <dbReference type="ChEBI" id="CHEBI:30616"/>
    </ligand>
</feature>
<dbReference type="PROSITE" id="PS50011">
    <property type="entry name" value="PROTEIN_KINASE_DOM"/>
    <property type="match status" value="2"/>
</dbReference>
<protein>
    <submittedName>
        <fullName evidence="6">Kinase-like domain-containing protein</fullName>
    </submittedName>
</protein>
<dbReference type="GO" id="GO:0004672">
    <property type="term" value="F:protein kinase activity"/>
    <property type="evidence" value="ECO:0007669"/>
    <property type="project" value="InterPro"/>
</dbReference>
<feature type="compositionally biased region" description="Basic and acidic residues" evidence="4">
    <location>
        <begin position="312"/>
        <end position="321"/>
    </location>
</feature>
<evidence type="ECO:0000256" key="4">
    <source>
        <dbReference type="SAM" id="MobiDB-lite"/>
    </source>
</evidence>
<dbReference type="Proteomes" id="UP000615446">
    <property type="component" value="Unassembled WGS sequence"/>
</dbReference>
<name>A0A8H3LRI0_9GLOM</name>
<dbReference type="GO" id="GO:0005524">
    <property type="term" value="F:ATP binding"/>
    <property type="evidence" value="ECO:0007669"/>
    <property type="project" value="UniProtKB-UniRule"/>
</dbReference>
<comment type="caution">
    <text evidence="6">The sequence shown here is derived from an EMBL/GenBank/DDBJ whole genome shotgun (WGS) entry which is preliminary data.</text>
</comment>
<dbReference type="OrthoDB" id="2431639at2759"/>
<dbReference type="InterPro" id="IPR001245">
    <property type="entry name" value="Ser-Thr/Tyr_kinase_cat_dom"/>
</dbReference>
<feature type="domain" description="Protein kinase" evidence="5">
    <location>
        <begin position="41"/>
        <end position="304"/>
    </location>
</feature>
<evidence type="ECO:0000313" key="7">
    <source>
        <dbReference type="Proteomes" id="UP000615446"/>
    </source>
</evidence>
<dbReference type="AlphaFoldDB" id="A0A8H3LRI0"/>
<feature type="binding site" evidence="3">
    <location>
        <position position="431"/>
    </location>
    <ligand>
        <name>ATP</name>
        <dbReference type="ChEBI" id="CHEBI:30616"/>
    </ligand>
</feature>
<feature type="domain" description="Protein kinase" evidence="5">
    <location>
        <begin position="402"/>
        <end position="664"/>
    </location>
</feature>